<evidence type="ECO:0000313" key="3">
    <source>
        <dbReference type="EnsemblMetazoa" id="PPA23833.1"/>
    </source>
</evidence>
<keyword evidence="2" id="KW-0732">Signal</keyword>
<dbReference type="EnsemblMetazoa" id="PPA23833.1">
    <property type="protein sequence ID" value="PPA23833.1"/>
    <property type="gene ID" value="WBGene00113387"/>
</dbReference>
<evidence type="ECO:0000256" key="1">
    <source>
        <dbReference type="SAM" id="MobiDB-lite"/>
    </source>
</evidence>
<organism evidence="3 4">
    <name type="scientific">Pristionchus pacificus</name>
    <name type="common">Parasitic nematode worm</name>
    <dbReference type="NCBI Taxonomy" id="54126"/>
    <lineage>
        <taxon>Eukaryota</taxon>
        <taxon>Metazoa</taxon>
        <taxon>Ecdysozoa</taxon>
        <taxon>Nematoda</taxon>
        <taxon>Chromadorea</taxon>
        <taxon>Rhabditida</taxon>
        <taxon>Rhabditina</taxon>
        <taxon>Diplogasteromorpha</taxon>
        <taxon>Diplogasteroidea</taxon>
        <taxon>Neodiplogasteridae</taxon>
        <taxon>Pristionchus</taxon>
    </lineage>
</organism>
<accession>A0A2A6CYP0</accession>
<reference evidence="4" key="1">
    <citation type="journal article" date="2008" name="Nat. Genet.">
        <title>The Pristionchus pacificus genome provides a unique perspective on nematode lifestyle and parasitism.</title>
        <authorList>
            <person name="Dieterich C."/>
            <person name="Clifton S.W."/>
            <person name="Schuster L.N."/>
            <person name="Chinwalla A."/>
            <person name="Delehaunty K."/>
            <person name="Dinkelacker I."/>
            <person name="Fulton L."/>
            <person name="Fulton R."/>
            <person name="Godfrey J."/>
            <person name="Minx P."/>
            <person name="Mitreva M."/>
            <person name="Roeseler W."/>
            <person name="Tian H."/>
            <person name="Witte H."/>
            <person name="Yang S.P."/>
            <person name="Wilson R.K."/>
            <person name="Sommer R.J."/>
        </authorList>
    </citation>
    <scope>NUCLEOTIDE SEQUENCE [LARGE SCALE GENOMIC DNA]</scope>
    <source>
        <strain evidence="4">PS312</strain>
    </source>
</reference>
<sequence length="356" mass="41206">MGGRLVPLALLLLAGSALHEAKQKVVRSTLRDQPRLSCYVSNYRRLSGECTRNQLVCYYTRRMPRFASDFRPDDLIGRGCDVPRNREAGSCQEYTKGLDTFVRCECAMTDCNSHFWHGFATAALHHRQELNRTRKATTVGGAAPTGSYSNWFMRCFSCYILLQVYYLAEYLIKCYRFQKRAIRMRAVLVARGTQQQETIMFNLPEEKPEVTIHNFKTSIVKLIDGFIRYRSLGSLPPVDINQLRANWVLGKQELHRHPRWFRNLNVEREKLEKQAVLFNNEFSDAARVGIERYFVDRTMEEEMELVKREKAADQKKMSKVVVTSSDTSKKKDADDEESSKRTTNAVEMPPPSNFIM</sequence>
<evidence type="ECO:0000256" key="2">
    <source>
        <dbReference type="SAM" id="SignalP"/>
    </source>
</evidence>
<dbReference type="AlphaFoldDB" id="A0A2A6CYP0"/>
<accession>A0A8R1UGY9</accession>
<feature type="chain" id="PRO_5043938131" evidence="2">
    <location>
        <begin position="22"/>
        <end position="356"/>
    </location>
</feature>
<protein>
    <submittedName>
        <fullName evidence="3">Uncharacterized protein</fullName>
    </submittedName>
</protein>
<name>A0A2A6CYP0_PRIPA</name>
<evidence type="ECO:0000313" key="4">
    <source>
        <dbReference type="Proteomes" id="UP000005239"/>
    </source>
</evidence>
<keyword evidence="4" id="KW-1185">Reference proteome</keyword>
<feature type="region of interest" description="Disordered" evidence="1">
    <location>
        <begin position="308"/>
        <end position="356"/>
    </location>
</feature>
<reference evidence="3" key="2">
    <citation type="submission" date="2022-06" db="UniProtKB">
        <authorList>
            <consortium name="EnsemblMetazoa"/>
        </authorList>
    </citation>
    <scope>IDENTIFICATION</scope>
    <source>
        <strain evidence="3">PS312</strain>
    </source>
</reference>
<proteinExistence type="predicted"/>
<feature type="signal peptide" evidence="2">
    <location>
        <begin position="1"/>
        <end position="21"/>
    </location>
</feature>
<dbReference type="Proteomes" id="UP000005239">
    <property type="component" value="Unassembled WGS sequence"/>
</dbReference>
<gene>
    <name evidence="3" type="primary">WBGene00113387</name>
</gene>